<keyword evidence="2" id="KW-1185">Reference proteome</keyword>
<evidence type="ECO:0000313" key="2">
    <source>
        <dbReference type="Proteomes" id="UP000522081"/>
    </source>
</evidence>
<gene>
    <name evidence="1" type="ORF">FHS75_001616</name>
</gene>
<dbReference type="AlphaFoldDB" id="A0A7Y9XVK5"/>
<dbReference type="EMBL" id="JACBZF010000002">
    <property type="protein sequence ID" value="NYH95297.1"/>
    <property type="molecule type" value="Genomic_DNA"/>
</dbReference>
<reference evidence="1 2" key="1">
    <citation type="submission" date="2020-07" db="EMBL/GenBank/DDBJ databases">
        <title>Genomic Encyclopedia of Type Strains, Phase IV (KMG-IV): sequencing the most valuable type-strain genomes for metagenomic binning, comparative biology and taxonomic classification.</title>
        <authorList>
            <person name="Goeker M."/>
        </authorList>
    </citation>
    <scope>NUCLEOTIDE SEQUENCE [LARGE SCALE GENOMIC DNA]</scope>
    <source>
        <strain evidence="1 2">DSM 29043</strain>
    </source>
</reference>
<comment type="caution">
    <text evidence="1">The sequence shown here is derived from an EMBL/GenBank/DDBJ whole genome shotgun (WGS) entry which is preliminary data.</text>
</comment>
<evidence type="ECO:0000313" key="1">
    <source>
        <dbReference type="EMBL" id="NYH95297.1"/>
    </source>
</evidence>
<accession>A0A7Y9XVK5</accession>
<dbReference type="RefSeq" id="WP_179407160.1">
    <property type="nucleotide sequence ID" value="NZ_BMGF01000002.1"/>
</dbReference>
<name>A0A7Y9XVK5_9SPHN</name>
<sequence length="117" mass="13332">MHKSNWRLAAFFGTWFLILFGGMYALFGHAIHLNPVEKAHHDPKKDFAVGSLGTERLEELVRDTQAYVKSHPEAPATMAQGKELAPEDFLNDELARKGLKWRVRRVHGMDAEIYNVS</sequence>
<proteinExistence type="predicted"/>
<organism evidence="1 2">
    <name type="scientific">Novosphingobium marinum</name>
    <dbReference type="NCBI Taxonomy" id="1514948"/>
    <lineage>
        <taxon>Bacteria</taxon>
        <taxon>Pseudomonadati</taxon>
        <taxon>Pseudomonadota</taxon>
        <taxon>Alphaproteobacteria</taxon>
        <taxon>Sphingomonadales</taxon>
        <taxon>Sphingomonadaceae</taxon>
        <taxon>Novosphingobium</taxon>
    </lineage>
</organism>
<protein>
    <submittedName>
        <fullName evidence="1">Uncharacterized protein</fullName>
    </submittedName>
</protein>
<dbReference type="Proteomes" id="UP000522081">
    <property type="component" value="Unassembled WGS sequence"/>
</dbReference>